<dbReference type="EMBL" id="JAJFAZ020000005">
    <property type="protein sequence ID" value="KAI5328619.1"/>
    <property type="molecule type" value="Genomic_DNA"/>
</dbReference>
<evidence type="ECO:0000313" key="3">
    <source>
        <dbReference type="Proteomes" id="UP001054821"/>
    </source>
</evidence>
<accession>A0AAD4VP34</accession>
<dbReference type="InterPro" id="IPR054722">
    <property type="entry name" value="PolX-like_BBD"/>
</dbReference>
<comment type="caution">
    <text evidence="2">The sequence shown here is derived from an EMBL/GenBank/DDBJ whole genome shotgun (WGS) entry which is preliminary data.</text>
</comment>
<keyword evidence="3" id="KW-1185">Reference proteome</keyword>
<dbReference type="Proteomes" id="UP001054821">
    <property type="component" value="Chromosome 5"/>
</dbReference>
<gene>
    <name evidence="2" type="ORF">L3X38_028016</name>
</gene>
<dbReference type="Pfam" id="PF22936">
    <property type="entry name" value="Pol_BBD"/>
    <property type="match status" value="1"/>
</dbReference>
<protein>
    <recommendedName>
        <fullName evidence="1">Retrovirus-related Pol polyprotein from transposon TNT 1-94-like beta-barrel domain-containing protein</fullName>
    </recommendedName>
</protein>
<evidence type="ECO:0000259" key="1">
    <source>
        <dbReference type="Pfam" id="PF22936"/>
    </source>
</evidence>
<feature type="domain" description="Retrovirus-related Pol polyprotein from transposon TNT 1-94-like beta-barrel" evidence="1">
    <location>
        <begin position="211"/>
        <end position="242"/>
    </location>
</feature>
<reference evidence="2 3" key="1">
    <citation type="journal article" date="2022" name="G3 (Bethesda)">
        <title>Whole-genome sequence and methylome profiling of the almond [Prunus dulcis (Mill.) D.A. Webb] cultivar 'Nonpareil'.</title>
        <authorList>
            <person name="D'Amico-Willman K.M."/>
            <person name="Ouma W.Z."/>
            <person name="Meulia T."/>
            <person name="Sideli G.M."/>
            <person name="Gradziel T.M."/>
            <person name="Fresnedo-Ramirez J."/>
        </authorList>
    </citation>
    <scope>NUCLEOTIDE SEQUENCE [LARGE SCALE GENOMIC DNA]</scope>
    <source>
        <strain evidence="2">Clone GOH B32 T37-40</strain>
    </source>
</reference>
<name>A0AAD4VP34_PRUDU</name>
<dbReference type="AlphaFoldDB" id="A0AAD4VP34"/>
<proteinExistence type="predicted"/>
<dbReference type="Pfam" id="PF14223">
    <property type="entry name" value="Retrotran_gag_2"/>
    <property type="match status" value="1"/>
</dbReference>
<organism evidence="2 3">
    <name type="scientific">Prunus dulcis</name>
    <name type="common">Almond</name>
    <name type="synonym">Amygdalus dulcis</name>
    <dbReference type="NCBI Taxonomy" id="3755"/>
    <lineage>
        <taxon>Eukaryota</taxon>
        <taxon>Viridiplantae</taxon>
        <taxon>Streptophyta</taxon>
        <taxon>Embryophyta</taxon>
        <taxon>Tracheophyta</taxon>
        <taxon>Spermatophyta</taxon>
        <taxon>Magnoliopsida</taxon>
        <taxon>eudicotyledons</taxon>
        <taxon>Gunneridae</taxon>
        <taxon>Pentapetalae</taxon>
        <taxon>rosids</taxon>
        <taxon>fabids</taxon>
        <taxon>Rosales</taxon>
        <taxon>Rosaceae</taxon>
        <taxon>Amygdaloideae</taxon>
        <taxon>Amygdaleae</taxon>
        <taxon>Prunus</taxon>
    </lineage>
</organism>
<evidence type="ECO:0000313" key="2">
    <source>
        <dbReference type="EMBL" id="KAI5328619.1"/>
    </source>
</evidence>
<sequence>MRDDESLSAYLTKLFDLINQMRSYGEDLARVRIVQKLLISLPLAYDSICYVIEHSKDLDEIKIQEVVASFKSFELRLDRHSGDKTEKAFASLVCIPNQKNTVAVKVVLRIKRIRRQKAKSGIINQLMEPKIPANIMANEILVSVGLRENQNVTTVTNLVILQKIAIARNQHNNSTMLLRPNPQQLNYATHIAKDCYSNKGSASVKGCDDVWYLDSGCSNHMTGREDVLVDVDRNITAKVAMGT</sequence>